<evidence type="ECO:0000313" key="1">
    <source>
        <dbReference type="EMBL" id="KAA3770394.1"/>
    </source>
</evidence>
<dbReference type="AlphaFoldDB" id="A0A7J4XNM6"/>
<dbReference type="RefSeq" id="WP_130058033.1">
    <property type="nucleotide sequence ID" value="NZ_JADNPJ010000023.1"/>
</dbReference>
<proteinExistence type="predicted"/>
<accession>A0A7J4XNM6</accession>
<comment type="caution">
    <text evidence="1">The sequence shown here is derived from an EMBL/GenBank/DDBJ whole genome shotgun (WGS) entry which is preliminary data.</text>
</comment>
<organism evidence="1 2">
    <name type="scientific">Bacteroides salyersiae</name>
    <dbReference type="NCBI Taxonomy" id="291644"/>
    <lineage>
        <taxon>Bacteria</taxon>
        <taxon>Pseudomonadati</taxon>
        <taxon>Bacteroidota</taxon>
        <taxon>Bacteroidia</taxon>
        <taxon>Bacteroidales</taxon>
        <taxon>Bacteroidaceae</taxon>
        <taxon>Bacteroides</taxon>
    </lineage>
</organism>
<gene>
    <name evidence="1" type="ORF">F3F73_00100</name>
</gene>
<name>A0A7J4XNM6_9BACE</name>
<dbReference type="EMBL" id="VWMK01000001">
    <property type="protein sequence ID" value="KAA3770394.1"/>
    <property type="molecule type" value="Genomic_DNA"/>
</dbReference>
<protein>
    <submittedName>
        <fullName evidence="1">Uncharacterized protein</fullName>
    </submittedName>
</protein>
<reference evidence="1 2" key="1">
    <citation type="journal article" date="2019" name="Nat. Med.">
        <title>A library of human gut bacterial isolates paired with longitudinal multiomics data enables mechanistic microbiome research.</title>
        <authorList>
            <person name="Poyet M."/>
            <person name="Groussin M."/>
            <person name="Gibbons S.M."/>
            <person name="Avila-Pacheco J."/>
            <person name="Jiang X."/>
            <person name="Kearney S.M."/>
            <person name="Perrotta A.R."/>
            <person name="Berdy B."/>
            <person name="Zhao S."/>
            <person name="Lieberman T.D."/>
            <person name="Swanson P.K."/>
            <person name="Smith M."/>
            <person name="Roesemann S."/>
            <person name="Alexander J.E."/>
            <person name="Rich S.A."/>
            <person name="Livny J."/>
            <person name="Vlamakis H."/>
            <person name="Clish C."/>
            <person name="Bullock K."/>
            <person name="Deik A."/>
            <person name="Scott J."/>
            <person name="Pierce K.A."/>
            <person name="Xavier R.J."/>
            <person name="Alm E.J."/>
        </authorList>
    </citation>
    <scope>NUCLEOTIDE SEQUENCE [LARGE SCALE GENOMIC DNA]</scope>
    <source>
        <strain evidence="1 2">BIOML-A10</strain>
    </source>
</reference>
<sequence>MNNKKIGKETDEEVLIQTALSKYGRRAYDTSIAEGHCVSVLRGNSILLVDSSGIRKKIATIKQA</sequence>
<evidence type="ECO:0000313" key="2">
    <source>
        <dbReference type="Proteomes" id="UP000422221"/>
    </source>
</evidence>
<dbReference type="Proteomes" id="UP000422221">
    <property type="component" value="Unassembled WGS sequence"/>
</dbReference>